<dbReference type="Pfam" id="PF13871">
    <property type="entry name" value="Helicase_C_4"/>
    <property type="match status" value="1"/>
</dbReference>
<evidence type="ECO:0000256" key="1">
    <source>
        <dbReference type="ARBA" id="ARBA00006992"/>
    </source>
</evidence>
<feature type="region of interest" description="Disordered" evidence="2">
    <location>
        <begin position="673"/>
        <end position="729"/>
    </location>
</feature>
<feature type="domain" description="Strawberry notch AAA" evidence="4">
    <location>
        <begin position="241"/>
        <end position="547"/>
    </location>
</feature>
<keyword evidence="7" id="KW-1185">Reference proteome</keyword>
<dbReference type="InterPro" id="IPR026937">
    <property type="entry name" value="SBNO_Helicase_C_dom"/>
</dbReference>
<evidence type="ECO:0000256" key="2">
    <source>
        <dbReference type="SAM" id="MobiDB-lite"/>
    </source>
</evidence>
<reference evidence="6 7" key="1">
    <citation type="submission" date="2022-05" db="EMBL/GenBank/DDBJ databases">
        <authorList>
            <consortium name="Genoscope - CEA"/>
            <person name="William W."/>
        </authorList>
    </citation>
    <scope>NUCLEOTIDE SEQUENCE [LARGE SCALE GENOMIC DNA]</scope>
</reference>
<feature type="domain" description="SBNO alpha/beta" evidence="5">
    <location>
        <begin position="1206"/>
        <end position="1322"/>
    </location>
</feature>
<dbReference type="PANTHER" id="PTHR12706:SF30">
    <property type="entry name" value="PROTEIN STRAWBERRY NOTCH-RELATED"/>
    <property type="match status" value="1"/>
</dbReference>
<protein>
    <submittedName>
        <fullName evidence="6">Uncharacterized protein</fullName>
    </submittedName>
</protein>
<dbReference type="EMBL" id="CALNXK010000034">
    <property type="protein sequence ID" value="CAH3120306.1"/>
    <property type="molecule type" value="Genomic_DNA"/>
</dbReference>
<dbReference type="Gene3D" id="3.40.50.300">
    <property type="entry name" value="P-loop containing nucleotide triphosphate hydrolases"/>
    <property type="match status" value="1"/>
</dbReference>
<evidence type="ECO:0000259" key="3">
    <source>
        <dbReference type="Pfam" id="PF13871"/>
    </source>
</evidence>
<sequence length="1399" mass="153342">MSEANEPDFFGQDLLSEALGQSGLNLDEFFGNAPGNVLSQAIFDVGDIGPNDSDFLDNINLGENLSQDSPFITFAAQNNGPISSSSASTLEKPQVTGIQTTFLDLQETLGLPDLISQGSIFDSPGQSLLTSQSRQGASKISSPLGLQRLQNSNSSPLLLNLLNSENSSSSSVANSSNDTKRELTKKDVSRLWSNHDVTLNQVSEVDGAASHEDEEDEEEDELGHTDTYAVYVPSKLRIGRRHPDPVVETSSLSSVTPPNIWYRLVLPQEVIDYCYLSALQLEAIVYACQQHETFLADGSRAGFLIGDGAGVGKGRTVAGIIYENYLLGRKRAIWYVISNDLKYDAERDLRDIGCSNIHVFSLNKFKYDAKISSKVNGKFKKGVVFATYSSLIGESQATGKYNSRMSQLLHWCGRDFDGVIILDECHKAKNLVPTGSSKPTKTGLAVLELQNKLPKARVVYCSATGASEPKNMAYMSRLGIWGLGTPFREFSDFIQAVERRGVGAMEIVAMDMKLRGMYMTRQLSFNGVTFDIKELPLTKDFTDMYDASVKLWTEAREKFEKAADLMAVDNRTKKTIWGQFWSAHQRFFKYLCIASKVSSVVGIAKEALSNGKCIIVGLQSTGEASTLEQLDEAGGELTDFVSTAKGVLQALIKKQFPAPDRKVADLLGIDDFDSGMPGRSSPAPGQLTPKKRKKPAPKAPKPKRVKTAFERIYNLSSGSDSDSDDSERSTADIDLSCLIRNDVNNVKEASPDSNDSSAGEDDFNPFGNSGSDDEDPWLHRKNNKNPKSKSQTGSANSNGIDPSYSALAAAGLRVGSLPWSIPRPKNGGLDSPALGHLRTLHQSASAPALSTLMSSANSAAMPSSSAAEQCRLMKKELLEKVDILSRALPPNTLDKLIDDLGGPENVSEMTGRKGRVVSNDDGTVSYESRSKQDVPLEILNIAEKKRFMDGEKNIAIISEAASSGISLQADRRAKNQRRRVHITLELPWSADKAIQQFGRSHRSNQVSAPEYLFLISELAGERRFASIVAKRLESLGALTHGDRRATESQDLSRYNFDNKYGRAALEAVLKAVTGQAAPMIPPPQDYNGHFFQDIRTALIGVGLVVKDEKSGLASLEKGDYSNMSRFLNRILGIKVELQNRLFAYFMKTLSVVIQQEKRNGRWDEGILDLGAHGEAVNNISVETFVGNSVFGTATTELHTVSVERGVSWEESFQLRTRQSQPADGYYLSNQSRNGKKYAILVICQSRTKKKNLYSVYRPNTGLQTKQDSLEEIKKKYKKVSDAEAKASWDEQYNSALTQCTHAYWKGNCKRMALGLTCEVGKRQRTFHILSGSVLSVWSKLESVLAGQPGANSKVQIVRCRKSDGSRIVGCLIPSNCVPALARTLSPDIVSEQKPIIIAE</sequence>
<evidence type="ECO:0000259" key="4">
    <source>
        <dbReference type="Pfam" id="PF13872"/>
    </source>
</evidence>
<feature type="region of interest" description="Disordered" evidence="2">
    <location>
        <begin position="744"/>
        <end position="800"/>
    </location>
</feature>
<dbReference type="SUPFAM" id="SSF52540">
    <property type="entry name" value="P-loop containing nucleoside triphosphate hydrolases"/>
    <property type="match status" value="2"/>
</dbReference>
<comment type="caution">
    <text evidence="6">The sequence shown here is derived from an EMBL/GenBank/DDBJ whole genome shotgun (WGS) entry which is preliminary data.</text>
</comment>
<dbReference type="InterPro" id="IPR057332">
    <property type="entry name" value="SBNO_a/b_dom"/>
</dbReference>
<organism evidence="6 7">
    <name type="scientific">Porites lobata</name>
    <dbReference type="NCBI Taxonomy" id="104759"/>
    <lineage>
        <taxon>Eukaryota</taxon>
        <taxon>Metazoa</taxon>
        <taxon>Cnidaria</taxon>
        <taxon>Anthozoa</taxon>
        <taxon>Hexacorallia</taxon>
        <taxon>Scleractinia</taxon>
        <taxon>Fungiina</taxon>
        <taxon>Poritidae</taxon>
        <taxon>Porites</taxon>
    </lineage>
</organism>
<feature type="region of interest" description="Disordered" evidence="2">
    <location>
        <begin position="165"/>
        <end position="187"/>
    </location>
</feature>
<feature type="compositionally biased region" description="Acidic residues" evidence="2">
    <location>
        <begin position="212"/>
        <end position="221"/>
    </location>
</feature>
<evidence type="ECO:0000259" key="5">
    <source>
        <dbReference type="Pfam" id="PF25373"/>
    </source>
</evidence>
<dbReference type="InterPro" id="IPR039187">
    <property type="entry name" value="SNO_AAA"/>
</dbReference>
<feature type="compositionally biased region" description="Polar residues" evidence="2">
    <location>
        <begin position="126"/>
        <end position="141"/>
    </location>
</feature>
<feature type="region of interest" description="Disordered" evidence="2">
    <location>
        <begin position="126"/>
        <end position="148"/>
    </location>
</feature>
<dbReference type="Proteomes" id="UP001159405">
    <property type="component" value="Unassembled WGS sequence"/>
</dbReference>
<feature type="compositionally biased region" description="Low complexity" evidence="2">
    <location>
        <begin position="165"/>
        <end position="177"/>
    </location>
</feature>
<proteinExistence type="inferred from homology"/>
<dbReference type="PANTHER" id="PTHR12706">
    <property type="entry name" value="STRAWBERRY NOTCH-RELATED"/>
    <property type="match status" value="1"/>
</dbReference>
<feature type="compositionally biased region" description="Basic residues" evidence="2">
    <location>
        <begin position="689"/>
        <end position="706"/>
    </location>
</feature>
<feature type="compositionally biased region" description="Polar residues" evidence="2">
    <location>
        <begin position="788"/>
        <end position="800"/>
    </location>
</feature>
<evidence type="ECO:0000313" key="7">
    <source>
        <dbReference type="Proteomes" id="UP001159405"/>
    </source>
</evidence>
<feature type="domain" description="Strawberry notch helicase C" evidence="3">
    <location>
        <begin position="891"/>
        <end position="1168"/>
    </location>
</feature>
<dbReference type="Pfam" id="PF25373">
    <property type="entry name" value="SBNO"/>
    <property type="match status" value="1"/>
</dbReference>
<dbReference type="InterPro" id="IPR026741">
    <property type="entry name" value="SNO"/>
</dbReference>
<name>A0ABN8NWQ6_9CNID</name>
<evidence type="ECO:0000313" key="6">
    <source>
        <dbReference type="EMBL" id="CAH3120306.1"/>
    </source>
</evidence>
<comment type="similarity">
    <text evidence="1">Belongs to the SBNO family.</text>
</comment>
<feature type="region of interest" description="Disordered" evidence="2">
    <location>
        <begin position="202"/>
        <end position="226"/>
    </location>
</feature>
<accession>A0ABN8NWQ6</accession>
<feature type="compositionally biased region" description="Basic and acidic residues" evidence="2">
    <location>
        <begin position="178"/>
        <end position="187"/>
    </location>
</feature>
<dbReference type="Pfam" id="PF13872">
    <property type="entry name" value="AAA_34"/>
    <property type="match status" value="1"/>
</dbReference>
<dbReference type="InterPro" id="IPR027417">
    <property type="entry name" value="P-loop_NTPase"/>
</dbReference>
<gene>
    <name evidence="6" type="ORF">PLOB_00027834</name>
</gene>